<sequence length="68" mass="7411">MMRDHFCAGRRELDGVGRGPKQPVGGSVVAVAGDLDLTGLLKNTESEISKKRSCEERIRVACRARNLV</sequence>
<accession>A0A7J6KA91</accession>
<name>A0A7J6KA91_TOXGO</name>
<reference evidence="1 2" key="1">
    <citation type="submission" date="2020-03" db="EMBL/GenBank/DDBJ databases">
        <title>Genome sequence of Toxoplasma gondii RH-88 strain.</title>
        <authorList>
            <person name="Lorenzi H.A."/>
            <person name="Venepally P."/>
            <person name="Rozenberg A."/>
            <person name="Sibley D."/>
        </authorList>
    </citation>
    <scope>NUCLEOTIDE SEQUENCE [LARGE SCALE GENOMIC DNA]</scope>
    <source>
        <strain evidence="1 2">RH-88</strain>
    </source>
</reference>
<evidence type="ECO:0000313" key="2">
    <source>
        <dbReference type="Proteomes" id="UP000557509"/>
    </source>
</evidence>
<evidence type="ECO:0000313" key="1">
    <source>
        <dbReference type="EMBL" id="KAF4643987.1"/>
    </source>
</evidence>
<dbReference type="EMBL" id="JAAUHK010000191">
    <property type="protein sequence ID" value="KAF4643987.1"/>
    <property type="molecule type" value="Genomic_DNA"/>
</dbReference>
<gene>
    <name evidence="1" type="ORF">TGRH88_027430</name>
</gene>
<protein>
    <submittedName>
        <fullName evidence="1">Uncharacterized protein</fullName>
    </submittedName>
</protein>
<keyword evidence="2" id="KW-1185">Reference proteome</keyword>
<organism evidence="1 2">
    <name type="scientific">Toxoplasma gondii</name>
    <dbReference type="NCBI Taxonomy" id="5811"/>
    <lineage>
        <taxon>Eukaryota</taxon>
        <taxon>Sar</taxon>
        <taxon>Alveolata</taxon>
        <taxon>Apicomplexa</taxon>
        <taxon>Conoidasida</taxon>
        <taxon>Coccidia</taxon>
        <taxon>Eucoccidiorida</taxon>
        <taxon>Eimeriorina</taxon>
        <taxon>Sarcocystidae</taxon>
        <taxon>Toxoplasma</taxon>
    </lineage>
</organism>
<dbReference type="Proteomes" id="UP000557509">
    <property type="component" value="Unassembled WGS sequence"/>
</dbReference>
<proteinExistence type="predicted"/>
<comment type="caution">
    <text evidence="1">The sequence shown here is derived from an EMBL/GenBank/DDBJ whole genome shotgun (WGS) entry which is preliminary data.</text>
</comment>
<dbReference type="AlphaFoldDB" id="A0A7J6KA91"/>